<dbReference type="GeneID" id="301685238"/>
<sequence length="162" mass="17914">MDLDQQIQALIENAPQDGSTPDIIKAIAPGLKLLAAQLVHLQYFVLTSVDQNWVLTTLGNVDNPDLQKQVIYAFSSLDDASVHSTIDISTSVVAVPVPVIHILFQAIAIPQLDSFIFFDQPGHLDAATEVKRQDVQDTIQVYLQQYQSLRRSKSRPIPPDIA</sequence>
<accession>A0A5M3TDD0</accession>
<keyword evidence="2" id="KW-1185">Reference proteome</keyword>
<name>A0A5M3TDD0_LIMPL</name>
<reference evidence="1 2" key="1">
    <citation type="journal article" date="2019" name="J Genomics">
        <title>The Draft Genome of a Hydrogen-producing Cyanobacterium, Arthrospira platensis NIES-46.</title>
        <authorList>
            <person name="Suzuki S."/>
            <person name="Yamaguchi H."/>
            <person name="Kawachi M."/>
        </authorList>
    </citation>
    <scope>NUCLEOTIDE SEQUENCE [LARGE SCALE GENOMIC DNA]</scope>
    <source>
        <strain evidence="1 2">NIES-46</strain>
    </source>
</reference>
<evidence type="ECO:0000313" key="1">
    <source>
        <dbReference type="EMBL" id="GCE96435.1"/>
    </source>
</evidence>
<evidence type="ECO:0000313" key="2">
    <source>
        <dbReference type="Proteomes" id="UP000326169"/>
    </source>
</evidence>
<proteinExistence type="predicted"/>
<dbReference type="Proteomes" id="UP000326169">
    <property type="component" value="Unassembled WGS sequence"/>
</dbReference>
<comment type="caution">
    <text evidence="1">The sequence shown here is derived from an EMBL/GenBank/DDBJ whole genome shotgun (WGS) entry which is preliminary data.</text>
</comment>
<dbReference type="RefSeq" id="WP_006618858.1">
    <property type="nucleotide sequence ID" value="NZ_BIMW01000190.1"/>
</dbReference>
<gene>
    <name evidence="1" type="ORF">NIES46_45070</name>
</gene>
<protein>
    <submittedName>
        <fullName evidence="1">Uncharacterized protein</fullName>
    </submittedName>
</protein>
<dbReference type="EMBL" id="BIMW01000190">
    <property type="protein sequence ID" value="GCE96435.1"/>
    <property type="molecule type" value="Genomic_DNA"/>
</dbReference>
<organism evidence="1 2">
    <name type="scientific">Limnospira platensis NIES-46</name>
    <dbReference type="NCBI Taxonomy" id="1236695"/>
    <lineage>
        <taxon>Bacteria</taxon>
        <taxon>Bacillati</taxon>
        <taxon>Cyanobacteriota</taxon>
        <taxon>Cyanophyceae</taxon>
        <taxon>Oscillatoriophycideae</taxon>
        <taxon>Oscillatoriales</taxon>
        <taxon>Sirenicapillariaceae</taxon>
        <taxon>Limnospira</taxon>
    </lineage>
</organism>